<reference evidence="2" key="1">
    <citation type="journal article" date="2020" name="Nat. Genet.">
        <title>Genomic diversifications of five Gossypium allopolyploid species and their impact on cotton improvement.</title>
        <authorList>
            <person name="Chen Z.J."/>
            <person name="Sreedasyam A."/>
            <person name="Ando A."/>
            <person name="Song Q."/>
            <person name="De Santiago L.M."/>
            <person name="Hulse-Kemp A.M."/>
            <person name="Ding M."/>
            <person name="Ye W."/>
            <person name="Kirkbride R.C."/>
            <person name="Jenkins J."/>
            <person name="Plott C."/>
            <person name="Lovell J."/>
            <person name="Lin Y.M."/>
            <person name="Vaughn R."/>
            <person name="Liu B."/>
            <person name="Simpson S."/>
            <person name="Scheffler B.E."/>
            <person name="Wen L."/>
            <person name="Saski C.A."/>
            <person name="Grover C.E."/>
            <person name="Hu G."/>
            <person name="Conover J.L."/>
            <person name="Carlson J.W."/>
            <person name="Shu S."/>
            <person name="Boston L.B."/>
            <person name="Williams M."/>
            <person name="Peterson D.G."/>
            <person name="McGee K."/>
            <person name="Jones D.C."/>
            <person name="Wendel J.F."/>
            <person name="Stelly D.M."/>
            <person name="Grimwood J."/>
            <person name="Schmutz J."/>
        </authorList>
    </citation>
    <scope>NUCLEOTIDE SEQUENCE [LARGE SCALE GENOMIC DNA]</scope>
    <source>
        <strain evidence="2">cv. 3-79</strain>
    </source>
</reference>
<sequence length="72" mass="8637">MNKTKKKWCHLPLSFLSPLFGKKGGMRFYFFSSSLFDLLENRLEEGLVSHAWRVKRWFELVRINFSSHSLKE</sequence>
<name>A0A5J5RTG6_GOSBA</name>
<keyword evidence="2" id="KW-1185">Reference proteome</keyword>
<proteinExistence type="predicted"/>
<evidence type="ECO:0000313" key="1">
    <source>
        <dbReference type="EMBL" id="KAB2034337.1"/>
    </source>
</evidence>
<dbReference type="AlphaFoldDB" id="A0A5J5RTG6"/>
<organism evidence="1 2">
    <name type="scientific">Gossypium barbadense</name>
    <name type="common">Sea Island cotton</name>
    <name type="synonym">Hibiscus barbadensis</name>
    <dbReference type="NCBI Taxonomy" id="3634"/>
    <lineage>
        <taxon>Eukaryota</taxon>
        <taxon>Viridiplantae</taxon>
        <taxon>Streptophyta</taxon>
        <taxon>Embryophyta</taxon>
        <taxon>Tracheophyta</taxon>
        <taxon>Spermatophyta</taxon>
        <taxon>Magnoliopsida</taxon>
        <taxon>eudicotyledons</taxon>
        <taxon>Gunneridae</taxon>
        <taxon>Pentapetalae</taxon>
        <taxon>rosids</taxon>
        <taxon>malvids</taxon>
        <taxon>Malvales</taxon>
        <taxon>Malvaceae</taxon>
        <taxon>Malvoideae</taxon>
        <taxon>Gossypium</taxon>
    </lineage>
</organism>
<evidence type="ECO:0000313" key="2">
    <source>
        <dbReference type="Proteomes" id="UP000327439"/>
    </source>
</evidence>
<dbReference type="EMBL" id="CM018218">
    <property type="protein sequence ID" value="KAB2034337.1"/>
    <property type="molecule type" value="Genomic_DNA"/>
</dbReference>
<gene>
    <name evidence="1" type="ORF">ES319_D04G078400v1</name>
</gene>
<dbReference type="Proteomes" id="UP000327439">
    <property type="component" value="Chromosome D04"/>
</dbReference>
<accession>A0A5J5RTG6</accession>
<protein>
    <submittedName>
        <fullName evidence="1">Uncharacterized protein</fullName>
    </submittedName>
</protein>